<dbReference type="GO" id="GO:0005694">
    <property type="term" value="C:chromosome"/>
    <property type="evidence" value="ECO:0007669"/>
    <property type="project" value="TreeGrafter"/>
</dbReference>
<dbReference type="STRING" id="1777143.AWB82_06893"/>
<evidence type="ECO:0000313" key="3">
    <source>
        <dbReference type="Proteomes" id="UP000054596"/>
    </source>
</evidence>
<dbReference type="Pfam" id="PF02195">
    <property type="entry name" value="ParB_N"/>
    <property type="match status" value="1"/>
</dbReference>
<dbReference type="InterPro" id="IPR003115">
    <property type="entry name" value="ParB_N"/>
</dbReference>
<dbReference type="Pfam" id="PF07506">
    <property type="entry name" value="RepB"/>
    <property type="match status" value="1"/>
</dbReference>
<dbReference type="PANTHER" id="PTHR33375">
    <property type="entry name" value="CHROMOSOME-PARTITIONING PROTEIN PARB-RELATED"/>
    <property type="match status" value="1"/>
</dbReference>
<dbReference type="AlphaFoldDB" id="A0A158DLC3"/>
<dbReference type="PANTHER" id="PTHR33375:SF1">
    <property type="entry name" value="CHROMOSOME-PARTITIONING PROTEIN PARB-RELATED"/>
    <property type="match status" value="1"/>
</dbReference>
<dbReference type="RefSeq" id="WP_086973778.1">
    <property type="nucleotide sequence ID" value="NZ_FCOJ02000096.1"/>
</dbReference>
<dbReference type="GO" id="GO:0007059">
    <property type="term" value="P:chromosome segregation"/>
    <property type="evidence" value="ECO:0007669"/>
    <property type="project" value="TreeGrafter"/>
</dbReference>
<name>A0A158DLC3_9BURK</name>
<dbReference type="Proteomes" id="UP000054596">
    <property type="component" value="Unassembled WGS sequence"/>
</dbReference>
<dbReference type="SUPFAM" id="SSF110849">
    <property type="entry name" value="ParB/Sulfiredoxin"/>
    <property type="match status" value="1"/>
</dbReference>
<dbReference type="InterPro" id="IPR050336">
    <property type="entry name" value="Chromosome_partition/occlusion"/>
</dbReference>
<proteinExistence type="predicted"/>
<dbReference type="InterPro" id="IPR011111">
    <property type="entry name" value="Plasmid_RepB"/>
</dbReference>
<dbReference type="Gene3D" id="1.10.10.2830">
    <property type="match status" value="1"/>
</dbReference>
<dbReference type="SUPFAM" id="SSF109709">
    <property type="entry name" value="KorB DNA-binding domain-like"/>
    <property type="match status" value="1"/>
</dbReference>
<protein>
    <submittedName>
        <fullName evidence="2">Stage 0 sporulation protein J</fullName>
    </submittedName>
</protein>
<feature type="domain" description="ParB-like N-terminal" evidence="1">
    <location>
        <begin position="11"/>
        <end position="102"/>
    </location>
</feature>
<dbReference type="EMBL" id="FCOJ02000096">
    <property type="protein sequence ID" value="SAK95273.1"/>
    <property type="molecule type" value="Genomic_DNA"/>
</dbReference>
<keyword evidence="3" id="KW-1185">Reference proteome</keyword>
<evidence type="ECO:0000313" key="2">
    <source>
        <dbReference type="EMBL" id="SAK95273.1"/>
    </source>
</evidence>
<evidence type="ECO:0000259" key="1">
    <source>
        <dbReference type="SMART" id="SM00470"/>
    </source>
</evidence>
<dbReference type="SMART" id="SM00470">
    <property type="entry name" value="ParB"/>
    <property type="match status" value="1"/>
</dbReference>
<accession>A0A158DLC3</accession>
<organism evidence="2 3">
    <name type="scientific">Caballeronia glebae</name>
    <dbReference type="NCBI Taxonomy" id="1777143"/>
    <lineage>
        <taxon>Bacteria</taxon>
        <taxon>Pseudomonadati</taxon>
        <taxon>Pseudomonadota</taxon>
        <taxon>Betaproteobacteria</taxon>
        <taxon>Burkholderiales</taxon>
        <taxon>Burkholderiaceae</taxon>
        <taxon>Caballeronia</taxon>
    </lineage>
</organism>
<dbReference type="InterPro" id="IPR036086">
    <property type="entry name" value="ParB/Sulfiredoxin_sf"/>
</dbReference>
<dbReference type="OrthoDB" id="248048at2"/>
<sequence length="299" mass="33177">MNASVNPLVIRTVPIDRIEVINHRDRNSRIFEEIVGNIQAIGLKKPIVVTSRLAPDGTERFVLICGEGRLTAFTSLGEREIPALVVDVDDEDALIMSLAENIARRQYRPLELLFGIRQLAERGYGAKAISEKTGLTVSYIQGILTLLKHGEERLLVSVESGAIPLNAALSIVRAGDDDNAVQSALQEAYETGQLRGRQLVRARHVIEKRQLLGRSIVHKPAGKRSTLTASGLVRTYQNEAKRQKALVRKADFTQQRLLFIVGALRQLFADENFLNLLRAEAISSLPKYLADRVWPESAA</sequence>
<gene>
    <name evidence="2" type="ORF">AWB82_06893</name>
</gene>
<dbReference type="Gene3D" id="3.90.1530.30">
    <property type="match status" value="1"/>
</dbReference>
<comment type="caution">
    <text evidence="2">The sequence shown here is derived from an EMBL/GenBank/DDBJ whole genome shotgun (WGS) entry which is preliminary data.</text>
</comment>
<dbReference type="CDD" id="cd16411">
    <property type="entry name" value="ParB_N_like"/>
    <property type="match status" value="1"/>
</dbReference>
<reference evidence="2" key="1">
    <citation type="submission" date="2016-01" db="EMBL/GenBank/DDBJ databases">
        <authorList>
            <person name="Peeters C."/>
        </authorList>
    </citation>
    <scope>NUCLEOTIDE SEQUENCE [LARGE SCALE GENOMIC DNA]</scope>
    <source>
        <strain evidence="2">LMG 29325</strain>
    </source>
</reference>